<accession>A0A2J0KSF0</accession>
<gene>
    <name evidence="2" type="ORF">COS99_05995</name>
</gene>
<keyword evidence="1" id="KW-1133">Transmembrane helix</keyword>
<evidence type="ECO:0000313" key="2">
    <source>
        <dbReference type="EMBL" id="PIU41315.1"/>
    </source>
</evidence>
<sequence>MIKLDILTAVSLYIFFSVIAILVIWVFFGPKQRKNIKDISEKKHIWHCSICDHTYVDSRHEDISQCPRCNSYIEKDEGGDIEDDN</sequence>
<evidence type="ECO:0008006" key="4">
    <source>
        <dbReference type="Google" id="ProtNLM"/>
    </source>
</evidence>
<evidence type="ECO:0000313" key="3">
    <source>
        <dbReference type="Proteomes" id="UP000230052"/>
    </source>
</evidence>
<dbReference type="Gene3D" id="2.20.28.10">
    <property type="match status" value="1"/>
</dbReference>
<organism evidence="2 3">
    <name type="scientific">Candidatus Aquitaenariimonas noxiae</name>
    <dbReference type="NCBI Taxonomy" id="1974741"/>
    <lineage>
        <taxon>Bacteria</taxon>
        <taxon>Pseudomonadati</taxon>
        <taxon>Candidatus Omnitrophota</taxon>
        <taxon>Candidatus Aquitaenariimonas</taxon>
    </lineage>
</organism>
<keyword evidence="1" id="KW-0812">Transmembrane</keyword>
<keyword evidence="1" id="KW-0472">Membrane</keyword>
<reference evidence="2 3" key="1">
    <citation type="submission" date="2017-09" db="EMBL/GenBank/DDBJ databases">
        <title>Depth-based differentiation of microbial function through sediment-hosted aquifers and enrichment of novel symbionts in the deep terrestrial subsurface.</title>
        <authorList>
            <person name="Probst A.J."/>
            <person name="Ladd B."/>
            <person name="Jarett J.K."/>
            <person name="Geller-Mcgrath D.E."/>
            <person name="Sieber C.M."/>
            <person name="Emerson J.B."/>
            <person name="Anantharaman K."/>
            <person name="Thomas B.C."/>
            <person name="Malmstrom R."/>
            <person name="Stieglmeier M."/>
            <person name="Klingl A."/>
            <person name="Woyke T."/>
            <person name="Ryan C.M."/>
            <person name="Banfield J.F."/>
        </authorList>
    </citation>
    <scope>NUCLEOTIDE SEQUENCE [LARGE SCALE GENOMIC DNA]</scope>
    <source>
        <strain evidence="2">CG07_land_8_20_14_0_80_42_15</strain>
    </source>
</reference>
<feature type="transmembrane region" description="Helical" evidence="1">
    <location>
        <begin position="6"/>
        <end position="28"/>
    </location>
</feature>
<dbReference type="EMBL" id="PEWV01000061">
    <property type="protein sequence ID" value="PIU41315.1"/>
    <property type="molecule type" value="Genomic_DNA"/>
</dbReference>
<proteinExistence type="predicted"/>
<name>A0A2J0KSF0_9BACT</name>
<dbReference type="AlphaFoldDB" id="A0A2J0KSF0"/>
<protein>
    <recommendedName>
        <fullName evidence="4">Hydrogenase nickel incorporation protein HypA</fullName>
    </recommendedName>
</protein>
<dbReference type="Proteomes" id="UP000230052">
    <property type="component" value="Unassembled WGS sequence"/>
</dbReference>
<evidence type="ECO:0000256" key="1">
    <source>
        <dbReference type="SAM" id="Phobius"/>
    </source>
</evidence>
<comment type="caution">
    <text evidence="2">The sequence shown here is derived from an EMBL/GenBank/DDBJ whole genome shotgun (WGS) entry which is preliminary data.</text>
</comment>